<accession>A0A5B7K5C2</accession>
<sequence length="72" mass="8065">MTCRVFSKTEGRGQVVIFFVESQIHSTEKRCKNIQGSNLYSSSGMLVDNAAHGTRISAKATPRARIRKKHQD</sequence>
<keyword evidence="2" id="KW-1185">Reference proteome</keyword>
<reference evidence="1 2" key="1">
    <citation type="submission" date="2019-05" db="EMBL/GenBank/DDBJ databases">
        <title>Another draft genome of Portunus trituberculatus and its Hox gene families provides insights of decapod evolution.</title>
        <authorList>
            <person name="Jeong J.-H."/>
            <person name="Song I."/>
            <person name="Kim S."/>
            <person name="Choi T."/>
            <person name="Kim D."/>
            <person name="Ryu S."/>
            <person name="Kim W."/>
        </authorList>
    </citation>
    <scope>NUCLEOTIDE SEQUENCE [LARGE SCALE GENOMIC DNA]</scope>
    <source>
        <tissue evidence="1">Muscle</tissue>
    </source>
</reference>
<comment type="caution">
    <text evidence="1">The sequence shown here is derived from an EMBL/GenBank/DDBJ whole genome shotgun (WGS) entry which is preliminary data.</text>
</comment>
<dbReference type="AlphaFoldDB" id="A0A5B7K5C2"/>
<evidence type="ECO:0000313" key="1">
    <source>
        <dbReference type="EMBL" id="MPD01754.1"/>
    </source>
</evidence>
<protein>
    <submittedName>
        <fullName evidence="1">Uncharacterized protein</fullName>
    </submittedName>
</protein>
<gene>
    <name evidence="1" type="ORF">E2C01_097297</name>
</gene>
<dbReference type="EMBL" id="VSRR010128482">
    <property type="protein sequence ID" value="MPD01754.1"/>
    <property type="molecule type" value="Genomic_DNA"/>
</dbReference>
<dbReference type="Proteomes" id="UP000324222">
    <property type="component" value="Unassembled WGS sequence"/>
</dbReference>
<evidence type="ECO:0000313" key="2">
    <source>
        <dbReference type="Proteomes" id="UP000324222"/>
    </source>
</evidence>
<name>A0A5B7K5C2_PORTR</name>
<organism evidence="1 2">
    <name type="scientific">Portunus trituberculatus</name>
    <name type="common">Swimming crab</name>
    <name type="synonym">Neptunus trituberculatus</name>
    <dbReference type="NCBI Taxonomy" id="210409"/>
    <lineage>
        <taxon>Eukaryota</taxon>
        <taxon>Metazoa</taxon>
        <taxon>Ecdysozoa</taxon>
        <taxon>Arthropoda</taxon>
        <taxon>Crustacea</taxon>
        <taxon>Multicrustacea</taxon>
        <taxon>Malacostraca</taxon>
        <taxon>Eumalacostraca</taxon>
        <taxon>Eucarida</taxon>
        <taxon>Decapoda</taxon>
        <taxon>Pleocyemata</taxon>
        <taxon>Brachyura</taxon>
        <taxon>Eubrachyura</taxon>
        <taxon>Portunoidea</taxon>
        <taxon>Portunidae</taxon>
        <taxon>Portuninae</taxon>
        <taxon>Portunus</taxon>
    </lineage>
</organism>
<proteinExistence type="predicted"/>